<accession>A0A401YE63</accession>
<dbReference type="Pfam" id="PF11716">
    <property type="entry name" value="MDMPI_N"/>
    <property type="match status" value="1"/>
</dbReference>
<feature type="region of interest" description="Disordered" evidence="1">
    <location>
        <begin position="1"/>
        <end position="33"/>
    </location>
</feature>
<name>A0A401YE63_9ACTN</name>
<sequence length="224" mass="24500">MTATNDPHHDETTIEGDAMIASGAEHGVREDSERLDELRQETAAAAEHRRVAGVFTERVLGVPAAAWNDPAPCEGWTARDVVRHLVEWFPAFLRSGAGIELPKGPPVDDDPRAAWIVHNEAVQALLDDPATAGKVLANPHIGELPLSEAIDRFYTVDVFLHTWDLARATGQDERLDPATCARLLEGMLPLDEVLRDSGHYGPRVEVPEDADAQTRLLAFIGRTP</sequence>
<dbReference type="NCBIfam" id="TIGR03086">
    <property type="entry name" value="TIGR03086 family metal-binding protein"/>
    <property type="match status" value="1"/>
</dbReference>
<protein>
    <recommendedName>
        <fullName evidence="2">Mycothiol-dependent maleylpyruvate isomerase metal-binding domain-containing protein</fullName>
    </recommendedName>
</protein>
<dbReference type="OrthoDB" id="5185819at2"/>
<comment type="caution">
    <text evidence="3">The sequence shown here is derived from an EMBL/GenBank/DDBJ whole genome shotgun (WGS) entry which is preliminary data.</text>
</comment>
<organism evidence="3 4">
    <name type="scientific">Embleya hyalina</name>
    <dbReference type="NCBI Taxonomy" id="516124"/>
    <lineage>
        <taxon>Bacteria</taxon>
        <taxon>Bacillati</taxon>
        <taxon>Actinomycetota</taxon>
        <taxon>Actinomycetes</taxon>
        <taxon>Kitasatosporales</taxon>
        <taxon>Streptomycetaceae</taxon>
        <taxon>Embleya</taxon>
    </lineage>
</organism>
<keyword evidence="4" id="KW-1185">Reference proteome</keyword>
<feature type="compositionally biased region" description="Basic and acidic residues" evidence="1">
    <location>
        <begin position="1"/>
        <end position="12"/>
    </location>
</feature>
<dbReference type="RefSeq" id="WP_126635204.1">
    <property type="nucleotide sequence ID" value="NZ_BIFH01000013.1"/>
</dbReference>
<evidence type="ECO:0000313" key="3">
    <source>
        <dbReference type="EMBL" id="GCD92899.1"/>
    </source>
</evidence>
<dbReference type="GO" id="GO:0046872">
    <property type="term" value="F:metal ion binding"/>
    <property type="evidence" value="ECO:0007669"/>
    <property type="project" value="InterPro"/>
</dbReference>
<evidence type="ECO:0000313" key="4">
    <source>
        <dbReference type="Proteomes" id="UP000286931"/>
    </source>
</evidence>
<dbReference type="InterPro" id="IPR034660">
    <property type="entry name" value="DinB/YfiT-like"/>
</dbReference>
<dbReference type="InterPro" id="IPR024344">
    <property type="entry name" value="MDMPI_metal-binding"/>
</dbReference>
<dbReference type="AlphaFoldDB" id="A0A401YE63"/>
<gene>
    <name evidence="3" type="ORF">EHYA_00542</name>
</gene>
<evidence type="ECO:0000259" key="2">
    <source>
        <dbReference type="Pfam" id="PF11716"/>
    </source>
</evidence>
<proteinExistence type="predicted"/>
<feature type="domain" description="Mycothiol-dependent maleylpyruvate isomerase metal-binding" evidence="2">
    <location>
        <begin position="55"/>
        <end position="166"/>
    </location>
</feature>
<dbReference type="NCBIfam" id="TIGR03083">
    <property type="entry name" value="maleylpyruvate isomerase family mycothiol-dependent enzyme"/>
    <property type="match status" value="1"/>
</dbReference>
<dbReference type="SUPFAM" id="SSF109854">
    <property type="entry name" value="DinB/YfiT-like putative metalloenzymes"/>
    <property type="match status" value="1"/>
</dbReference>
<dbReference type="InterPro" id="IPR017517">
    <property type="entry name" value="Maleyloyr_isom"/>
</dbReference>
<dbReference type="Gene3D" id="1.20.120.450">
    <property type="entry name" value="dinb family like domain"/>
    <property type="match status" value="1"/>
</dbReference>
<dbReference type="Proteomes" id="UP000286931">
    <property type="component" value="Unassembled WGS sequence"/>
</dbReference>
<reference evidence="3 4" key="1">
    <citation type="submission" date="2018-12" db="EMBL/GenBank/DDBJ databases">
        <title>Draft genome sequence of Embleya hyalina NBRC 13850T.</title>
        <authorList>
            <person name="Komaki H."/>
            <person name="Hosoyama A."/>
            <person name="Kimura A."/>
            <person name="Ichikawa N."/>
            <person name="Tamura T."/>
        </authorList>
    </citation>
    <scope>NUCLEOTIDE SEQUENCE [LARGE SCALE GENOMIC DNA]</scope>
    <source>
        <strain evidence="3 4">NBRC 13850</strain>
    </source>
</reference>
<dbReference type="EMBL" id="BIFH01000013">
    <property type="protein sequence ID" value="GCD92899.1"/>
    <property type="molecule type" value="Genomic_DNA"/>
</dbReference>
<dbReference type="InterPro" id="IPR017520">
    <property type="entry name" value="CHP03086"/>
</dbReference>
<evidence type="ECO:0000256" key="1">
    <source>
        <dbReference type="SAM" id="MobiDB-lite"/>
    </source>
</evidence>